<proteinExistence type="predicted"/>
<dbReference type="EMBL" id="JAIWYP010000028">
    <property type="protein sequence ID" value="KAH3691883.1"/>
    <property type="molecule type" value="Genomic_DNA"/>
</dbReference>
<sequence>MVVQHRPGAKHGNAVALSRDPDGLSPCSSYLSGIKLSDLPCGGCLYCNRAESQWGQFIEGVDEAVSLATGSMTNIRVNKTVEGSAIVVPNLDQLYNGDAADGDEICQESQMDSCAGLQGETDRKV</sequence>
<dbReference type="Proteomes" id="UP000828390">
    <property type="component" value="Unassembled WGS sequence"/>
</dbReference>
<keyword evidence="2" id="KW-1185">Reference proteome</keyword>
<dbReference type="AlphaFoldDB" id="A0A9D3Y4P1"/>
<comment type="caution">
    <text evidence="1">The sequence shown here is derived from an EMBL/GenBank/DDBJ whole genome shotgun (WGS) entry which is preliminary data.</text>
</comment>
<reference evidence="1" key="2">
    <citation type="submission" date="2020-11" db="EMBL/GenBank/DDBJ databases">
        <authorList>
            <person name="McCartney M.A."/>
            <person name="Auch B."/>
            <person name="Kono T."/>
            <person name="Mallez S."/>
            <person name="Becker A."/>
            <person name="Gohl D.M."/>
            <person name="Silverstein K.A.T."/>
            <person name="Koren S."/>
            <person name="Bechman K.B."/>
            <person name="Herman A."/>
            <person name="Abrahante J.E."/>
            <person name="Garbe J."/>
        </authorList>
    </citation>
    <scope>NUCLEOTIDE SEQUENCE</scope>
    <source>
        <strain evidence="1">Duluth1</strain>
        <tissue evidence="1">Whole animal</tissue>
    </source>
</reference>
<name>A0A9D3Y4P1_DREPO</name>
<accession>A0A9D3Y4P1</accession>
<protein>
    <submittedName>
        <fullName evidence="1">Uncharacterized protein</fullName>
    </submittedName>
</protein>
<organism evidence="1 2">
    <name type="scientific">Dreissena polymorpha</name>
    <name type="common">Zebra mussel</name>
    <name type="synonym">Mytilus polymorpha</name>
    <dbReference type="NCBI Taxonomy" id="45954"/>
    <lineage>
        <taxon>Eukaryota</taxon>
        <taxon>Metazoa</taxon>
        <taxon>Spiralia</taxon>
        <taxon>Lophotrochozoa</taxon>
        <taxon>Mollusca</taxon>
        <taxon>Bivalvia</taxon>
        <taxon>Autobranchia</taxon>
        <taxon>Heteroconchia</taxon>
        <taxon>Euheterodonta</taxon>
        <taxon>Imparidentia</taxon>
        <taxon>Neoheterodontei</taxon>
        <taxon>Myida</taxon>
        <taxon>Dreissenoidea</taxon>
        <taxon>Dreissenidae</taxon>
        <taxon>Dreissena</taxon>
    </lineage>
</organism>
<evidence type="ECO:0000313" key="2">
    <source>
        <dbReference type="Proteomes" id="UP000828390"/>
    </source>
</evidence>
<evidence type="ECO:0000313" key="1">
    <source>
        <dbReference type="EMBL" id="KAH3691883.1"/>
    </source>
</evidence>
<reference evidence="1" key="1">
    <citation type="journal article" date="2019" name="bioRxiv">
        <title>The Genome of the Zebra Mussel, Dreissena polymorpha: A Resource for Invasive Species Research.</title>
        <authorList>
            <person name="McCartney M.A."/>
            <person name="Auch B."/>
            <person name="Kono T."/>
            <person name="Mallez S."/>
            <person name="Zhang Y."/>
            <person name="Obille A."/>
            <person name="Becker A."/>
            <person name="Abrahante J.E."/>
            <person name="Garbe J."/>
            <person name="Badalamenti J.P."/>
            <person name="Herman A."/>
            <person name="Mangelson H."/>
            <person name="Liachko I."/>
            <person name="Sullivan S."/>
            <person name="Sone E.D."/>
            <person name="Koren S."/>
            <person name="Silverstein K.A.T."/>
            <person name="Beckman K.B."/>
            <person name="Gohl D.M."/>
        </authorList>
    </citation>
    <scope>NUCLEOTIDE SEQUENCE</scope>
    <source>
        <strain evidence="1">Duluth1</strain>
        <tissue evidence="1">Whole animal</tissue>
    </source>
</reference>
<gene>
    <name evidence="1" type="ORF">DPMN_192425</name>
</gene>